<keyword evidence="4" id="KW-1185">Reference proteome</keyword>
<evidence type="ECO:0000313" key="4">
    <source>
        <dbReference type="Proteomes" id="UP001317001"/>
    </source>
</evidence>
<dbReference type="Proteomes" id="UP001317001">
    <property type="component" value="Chromosome"/>
</dbReference>
<sequence length="253" mass="28976">MKKIYLLLIFALLTAIFSCKSKQTATDNSKTTVNFDEKTFDPYFKGLGTEPFWNIEINDNFVVYKDINGKLEVFAIQNTHQAQDANVRLIRSENNNKQLEITIAQKPCSDGMSDQSFDYKTDVSIISKDKELRLNGCGNYVIPAKMQGKWELISFKGNEIPANKFLKTPYLQFENEENHVSGNASCNGFSGAVFFDNENIRFSKLGVTRMMCVHENMETDFLKVLETITHYELENDELHLFSGTDLQMILKKN</sequence>
<protein>
    <submittedName>
        <fullName evidence="3">META domain-containing protein</fullName>
    </submittedName>
</protein>
<dbReference type="PROSITE" id="PS51257">
    <property type="entry name" value="PROKAR_LIPOPROTEIN"/>
    <property type="match status" value="1"/>
</dbReference>
<dbReference type="PANTHER" id="PTHR35535:SF2">
    <property type="entry name" value="DUF306 DOMAIN-CONTAINING PROTEIN"/>
    <property type="match status" value="1"/>
</dbReference>
<gene>
    <name evidence="3" type="ORF">NPX36_13030</name>
</gene>
<feature type="signal peptide" evidence="1">
    <location>
        <begin position="1"/>
        <end position="21"/>
    </location>
</feature>
<proteinExistence type="predicted"/>
<feature type="domain" description="DUF306" evidence="2">
    <location>
        <begin position="147"/>
        <end position="243"/>
    </location>
</feature>
<accession>A0ABY5NRN5</accession>
<dbReference type="Pfam" id="PF03724">
    <property type="entry name" value="META"/>
    <property type="match status" value="1"/>
</dbReference>
<dbReference type="InterPro" id="IPR005184">
    <property type="entry name" value="DUF306_Meta_HslJ"/>
</dbReference>
<dbReference type="RefSeq" id="WP_257499159.1">
    <property type="nucleotide sequence ID" value="NZ_CP102382.1"/>
</dbReference>
<dbReference type="PANTHER" id="PTHR35535">
    <property type="entry name" value="HEAT SHOCK PROTEIN HSLJ"/>
    <property type="match status" value="1"/>
</dbReference>
<evidence type="ECO:0000313" key="3">
    <source>
        <dbReference type="EMBL" id="UUV21233.1"/>
    </source>
</evidence>
<name>A0ABY5NRN5_9FLAO</name>
<evidence type="ECO:0000256" key="1">
    <source>
        <dbReference type="SAM" id="SignalP"/>
    </source>
</evidence>
<dbReference type="InterPro" id="IPR053147">
    <property type="entry name" value="Hsp_HslJ-like"/>
</dbReference>
<dbReference type="EMBL" id="CP102382">
    <property type="protein sequence ID" value="UUV21233.1"/>
    <property type="molecule type" value="Genomic_DNA"/>
</dbReference>
<reference evidence="3 4" key="1">
    <citation type="submission" date="2022-08" db="EMBL/GenBank/DDBJ databases">
        <title>Myroides zhujiangensis sp. nov., a novel bacterium isolated from sediment in the Pearl River Estuary.</title>
        <authorList>
            <person name="Cui L."/>
        </authorList>
    </citation>
    <scope>NUCLEOTIDE SEQUENCE [LARGE SCALE GENOMIC DNA]</scope>
    <source>
        <strain evidence="3 4">SCSIO 72103</strain>
    </source>
</reference>
<dbReference type="InterPro" id="IPR038670">
    <property type="entry name" value="HslJ-like_sf"/>
</dbReference>
<organism evidence="3 4">
    <name type="scientific">Paenimyroides aestuarii</name>
    <dbReference type="NCBI Taxonomy" id="2968490"/>
    <lineage>
        <taxon>Bacteria</taxon>
        <taxon>Pseudomonadati</taxon>
        <taxon>Bacteroidota</taxon>
        <taxon>Flavobacteriia</taxon>
        <taxon>Flavobacteriales</taxon>
        <taxon>Flavobacteriaceae</taxon>
        <taxon>Paenimyroides</taxon>
    </lineage>
</organism>
<dbReference type="Gene3D" id="2.40.128.270">
    <property type="match status" value="1"/>
</dbReference>
<keyword evidence="1" id="KW-0732">Signal</keyword>
<evidence type="ECO:0000259" key="2">
    <source>
        <dbReference type="Pfam" id="PF03724"/>
    </source>
</evidence>
<feature type="chain" id="PRO_5046604350" evidence="1">
    <location>
        <begin position="22"/>
        <end position="253"/>
    </location>
</feature>